<comment type="caution">
    <text evidence="4">The sequence shown here is derived from an EMBL/GenBank/DDBJ whole genome shotgun (WGS) entry which is preliminary data.</text>
</comment>
<name>A0A2P8GBH0_9BACT</name>
<keyword evidence="4" id="KW-0645">Protease</keyword>
<comment type="similarity">
    <text evidence="2">Belongs to the peptidase M14 family.</text>
</comment>
<evidence type="ECO:0000256" key="1">
    <source>
        <dbReference type="ARBA" id="ARBA00001947"/>
    </source>
</evidence>
<dbReference type="GO" id="GO:0008270">
    <property type="term" value="F:zinc ion binding"/>
    <property type="evidence" value="ECO:0007669"/>
    <property type="project" value="InterPro"/>
</dbReference>
<dbReference type="Gene3D" id="3.40.630.10">
    <property type="entry name" value="Zn peptidases"/>
    <property type="match status" value="1"/>
</dbReference>
<dbReference type="InterPro" id="IPR050821">
    <property type="entry name" value="Cytosolic_carboxypeptidase"/>
</dbReference>
<reference evidence="4 5" key="1">
    <citation type="submission" date="2018-03" db="EMBL/GenBank/DDBJ databases">
        <title>Genomic Encyclopedia of Archaeal and Bacterial Type Strains, Phase II (KMG-II): from individual species to whole genera.</title>
        <authorList>
            <person name="Goeker M."/>
        </authorList>
    </citation>
    <scope>NUCLEOTIDE SEQUENCE [LARGE SCALE GENOMIC DNA]</scope>
    <source>
        <strain evidence="4 5">DSM 29057</strain>
    </source>
</reference>
<feature type="domain" description="Peptidase M14" evidence="3">
    <location>
        <begin position="172"/>
        <end position="426"/>
    </location>
</feature>
<dbReference type="Gene3D" id="2.60.40.3120">
    <property type="match status" value="1"/>
</dbReference>
<dbReference type="PANTHER" id="PTHR12756">
    <property type="entry name" value="CYTOSOLIC CARBOXYPEPTIDASE"/>
    <property type="match status" value="1"/>
</dbReference>
<dbReference type="Pfam" id="PF00246">
    <property type="entry name" value="Peptidase_M14"/>
    <property type="match status" value="1"/>
</dbReference>
<dbReference type="SUPFAM" id="SSF53187">
    <property type="entry name" value="Zn-dependent exopeptidases"/>
    <property type="match status" value="1"/>
</dbReference>
<protein>
    <submittedName>
        <fullName evidence="4">Zinc carboxypeptidase</fullName>
    </submittedName>
</protein>
<dbReference type="PROSITE" id="PS52035">
    <property type="entry name" value="PEPTIDASE_M14"/>
    <property type="match status" value="1"/>
</dbReference>
<keyword evidence="4" id="KW-0121">Carboxypeptidase</keyword>
<dbReference type="GO" id="GO:0004181">
    <property type="term" value="F:metallocarboxypeptidase activity"/>
    <property type="evidence" value="ECO:0007669"/>
    <property type="project" value="InterPro"/>
</dbReference>
<sequence>MMKSRMHLMGLMAGWLLAGISLGMDVRAQSSGEKADSIAASRIFVHTGFENASPMNWRIDSAGRVVGSLVYDHERFSRNRAVNHFHFRVEAATGTEVTVILENFDNIWNNRFASDLSERSRFVISFDNQKWESRSIQVLPGGGPSGGAASPGRRMQFKFRMEAPFAYIASVEPYRISDLDKMLAKIRTNKLVGITTIGKTSEGRSLEIIRIGHENAPKRLFLRARAHAFEAGGNWTVEGLVQKLLSNDDDVKRHLKRYCVYILPMANKDGVARGKTRFNANGYDLNRKWDKPADELIAPENYYLEQWLQQMIRANKKPDLALDIHNDAGGNLHISRPDGDIADYLASMDKLESLLRKHTWFTEGATKASFRNPGTLGEGFLTRFGIYAAVYELNYEWIKGLNKAPLAADWISLGNKLPEVFYHYFE</sequence>
<evidence type="ECO:0000259" key="3">
    <source>
        <dbReference type="PROSITE" id="PS52035"/>
    </source>
</evidence>
<keyword evidence="5" id="KW-1185">Reference proteome</keyword>
<dbReference type="CDD" id="cd18429">
    <property type="entry name" value="M14_Nna1-like"/>
    <property type="match status" value="1"/>
</dbReference>
<accession>A0A2P8GBH0</accession>
<dbReference type="AlphaFoldDB" id="A0A2P8GBH0"/>
<evidence type="ECO:0000256" key="2">
    <source>
        <dbReference type="PROSITE-ProRule" id="PRU01379"/>
    </source>
</evidence>
<gene>
    <name evidence="4" type="ORF">CLV60_103184</name>
</gene>
<dbReference type="InterPro" id="IPR000834">
    <property type="entry name" value="Peptidase_M14"/>
</dbReference>
<evidence type="ECO:0000313" key="4">
    <source>
        <dbReference type="EMBL" id="PSL31318.1"/>
    </source>
</evidence>
<keyword evidence="4" id="KW-0378">Hydrolase</keyword>
<proteinExistence type="inferred from homology"/>
<dbReference type="Proteomes" id="UP000241964">
    <property type="component" value="Unassembled WGS sequence"/>
</dbReference>
<dbReference type="PANTHER" id="PTHR12756:SF11">
    <property type="entry name" value="CYTOSOLIC CARBOXYPEPTIDASE 1"/>
    <property type="match status" value="1"/>
</dbReference>
<comment type="caution">
    <text evidence="2">Lacks conserved residue(s) required for the propagation of feature annotation.</text>
</comment>
<organism evidence="4 5">
    <name type="scientific">Dyadobacter jiangsuensis</name>
    <dbReference type="NCBI Taxonomy" id="1591085"/>
    <lineage>
        <taxon>Bacteria</taxon>
        <taxon>Pseudomonadati</taxon>
        <taxon>Bacteroidota</taxon>
        <taxon>Cytophagia</taxon>
        <taxon>Cytophagales</taxon>
        <taxon>Spirosomataceae</taxon>
        <taxon>Dyadobacter</taxon>
    </lineage>
</organism>
<dbReference type="EMBL" id="PYAS01000003">
    <property type="protein sequence ID" value="PSL31318.1"/>
    <property type="molecule type" value="Genomic_DNA"/>
</dbReference>
<comment type="cofactor">
    <cofactor evidence="1">
        <name>Zn(2+)</name>
        <dbReference type="ChEBI" id="CHEBI:29105"/>
    </cofactor>
</comment>
<evidence type="ECO:0000313" key="5">
    <source>
        <dbReference type="Proteomes" id="UP000241964"/>
    </source>
</evidence>
<dbReference type="RefSeq" id="WP_229210857.1">
    <property type="nucleotide sequence ID" value="NZ_PYAS01000003.1"/>
</dbReference>
<dbReference type="GO" id="GO:0006508">
    <property type="term" value="P:proteolysis"/>
    <property type="evidence" value="ECO:0007669"/>
    <property type="project" value="InterPro"/>
</dbReference>